<dbReference type="GO" id="GO:0004499">
    <property type="term" value="F:N,N-dimethylaniline monooxygenase activity"/>
    <property type="evidence" value="ECO:0007669"/>
    <property type="project" value="InterPro"/>
</dbReference>
<sequence>MEEVSAEVRQLVGQLDFDQAELARRYAYERDVRLRPDRNNQYIETEKEFSHYADDPYAEPLVRAAVEGHTDVIVVGGGIGGLVTASYLHDAGVDDVRIIEKGGDFGGTWYWNRYPGLRCDVESYVYMPLLERFGGFPTEKYSRGSEILDHLRKIARKLNLYDKALLQTQVMGLKWDKDAALWRVETDRGDKVTAKFVIMANGLLVKPKLPGIPGIEDFKGHTFHTSRWDYDYTGGSQNSALVNLADKRVGIVGTGATAVQVVPEVGSVAKELYVFQRTPAAVDYRYNRPTDVAWAGNLAPGWQDDRVVNFHAVAGGLIDGPDLVKDGWTEIGKLQDSTASWAAKKIGRPLNSAEAEFVTNALDDLKMNHLRARIDAEVKDPATAEALKPWHRRWCKRPSFSDEYLQTFNRPNVSIVDTAGKGIERMTANGVVAGGKEYELDCLIFATGYEVGTEYTRRAGYDVIGRDGVELGQYWHNGMRTYQGIFIHGFPNLFMCGWGQSAGTFSVTFMLSEQAKHIAFVLKTCLDRGLRTVEPSAEAVEDYVLSVRPLSISQRKFWQDCTPSYFTTEGDTANPHGMFANIPPVGPIQFYQDLEAWRARGDLKGLELA</sequence>
<dbReference type="EMBL" id="CP018221">
    <property type="protein sequence ID" value="API58634.1"/>
    <property type="molecule type" value="Genomic_DNA"/>
</dbReference>
<dbReference type="Pfam" id="PF00743">
    <property type="entry name" value="FMO-like"/>
    <property type="match status" value="1"/>
</dbReference>
<dbReference type="InterPro" id="IPR036188">
    <property type="entry name" value="FAD/NAD-bd_sf"/>
</dbReference>
<dbReference type="PRINTS" id="PR00411">
    <property type="entry name" value="PNDRDTASEI"/>
</dbReference>
<dbReference type="KEGG" id="sphj:BSL82_04335"/>
<evidence type="ECO:0000256" key="2">
    <source>
        <dbReference type="ARBA" id="ARBA00010139"/>
    </source>
</evidence>
<keyword evidence="4" id="KW-0274">FAD</keyword>
<gene>
    <name evidence="8" type="ORF">BSL82_04335</name>
</gene>
<dbReference type="PANTHER" id="PTHR43098">
    <property type="entry name" value="L-ORNITHINE N(5)-MONOOXYGENASE-RELATED"/>
    <property type="match status" value="1"/>
</dbReference>
<evidence type="ECO:0000256" key="1">
    <source>
        <dbReference type="ARBA" id="ARBA00001974"/>
    </source>
</evidence>
<organism evidence="8 9">
    <name type="scientific">Tardibacter chloracetimidivorans</name>
    <dbReference type="NCBI Taxonomy" id="1921510"/>
    <lineage>
        <taxon>Bacteria</taxon>
        <taxon>Pseudomonadati</taxon>
        <taxon>Pseudomonadota</taxon>
        <taxon>Alphaproteobacteria</taxon>
        <taxon>Sphingomonadales</taxon>
        <taxon>Sphingomonadaceae</taxon>
        <taxon>Tardibacter</taxon>
    </lineage>
</organism>
<accession>A0A1L3ZSN2</accession>
<dbReference type="AlphaFoldDB" id="A0A1L3ZSN2"/>
<dbReference type="SUPFAM" id="SSF51905">
    <property type="entry name" value="FAD/NAD(P)-binding domain"/>
    <property type="match status" value="3"/>
</dbReference>
<comment type="similarity">
    <text evidence="2">Belongs to the FAD-binding monooxygenase family.</text>
</comment>
<dbReference type="InterPro" id="IPR050775">
    <property type="entry name" value="FAD-binding_Monooxygenases"/>
</dbReference>
<keyword evidence="5" id="KW-0521">NADP</keyword>
<protein>
    <submittedName>
        <fullName evidence="8">Monooxygenase</fullName>
    </submittedName>
</protein>
<dbReference type="OrthoDB" id="312624at2"/>
<name>A0A1L3ZSN2_9SPHN</name>
<keyword evidence="7 8" id="KW-0503">Monooxygenase</keyword>
<evidence type="ECO:0000256" key="5">
    <source>
        <dbReference type="ARBA" id="ARBA00022857"/>
    </source>
</evidence>
<evidence type="ECO:0000256" key="4">
    <source>
        <dbReference type="ARBA" id="ARBA00022827"/>
    </source>
</evidence>
<reference evidence="9" key="1">
    <citation type="submission" date="2016-11" db="EMBL/GenBank/DDBJ databases">
        <title>Complete Genome Sequence of alachlor-degrading Sphingomonas sp. strain JJ-A5.</title>
        <authorList>
            <person name="Lee H."/>
            <person name="Ka J.-O."/>
        </authorList>
    </citation>
    <scope>NUCLEOTIDE SEQUENCE [LARGE SCALE GENOMIC DNA]</scope>
    <source>
        <strain evidence="9">JJ-A5</strain>
    </source>
</reference>
<dbReference type="FunFam" id="3.50.50.60:FF:000341">
    <property type="entry name" value="Baeyer-Villiger monooxygenase"/>
    <property type="match status" value="1"/>
</dbReference>
<evidence type="ECO:0000313" key="9">
    <source>
        <dbReference type="Proteomes" id="UP000182063"/>
    </source>
</evidence>
<keyword evidence="6" id="KW-0560">Oxidoreductase</keyword>
<evidence type="ECO:0000256" key="3">
    <source>
        <dbReference type="ARBA" id="ARBA00022630"/>
    </source>
</evidence>
<dbReference type="Gene3D" id="3.50.50.60">
    <property type="entry name" value="FAD/NAD(P)-binding domain"/>
    <property type="match status" value="2"/>
</dbReference>
<evidence type="ECO:0000256" key="6">
    <source>
        <dbReference type="ARBA" id="ARBA00023002"/>
    </source>
</evidence>
<dbReference type="GO" id="GO:0050661">
    <property type="term" value="F:NADP binding"/>
    <property type="evidence" value="ECO:0007669"/>
    <property type="project" value="InterPro"/>
</dbReference>
<dbReference type="STRING" id="1921510.BSL82_04335"/>
<evidence type="ECO:0000256" key="7">
    <source>
        <dbReference type="ARBA" id="ARBA00023033"/>
    </source>
</evidence>
<dbReference type="RefSeq" id="WP_072596196.1">
    <property type="nucleotide sequence ID" value="NZ_CP018221.1"/>
</dbReference>
<dbReference type="GO" id="GO:0050660">
    <property type="term" value="F:flavin adenine dinucleotide binding"/>
    <property type="evidence" value="ECO:0007669"/>
    <property type="project" value="InterPro"/>
</dbReference>
<evidence type="ECO:0000313" key="8">
    <source>
        <dbReference type="EMBL" id="API58634.1"/>
    </source>
</evidence>
<comment type="cofactor">
    <cofactor evidence="1">
        <name>FAD</name>
        <dbReference type="ChEBI" id="CHEBI:57692"/>
    </cofactor>
</comment>
<keyword evidence="3" id="KW-0285">Flavoprotein</keyword>
<dbReference type="PANTHER" id="PTHR43098:SF2">
    <property type="entry name" value="FAD-BINDING MONOOXYGENASE AUSB-RELATED"/>
    <property type="match status" value="1"/>
</dbReference>
<dbReference type="InterPro" id="IPR020946">
    <property type="entry name" value="Flavin_mOase-like"/>
</dbReference>
<keyword evidence="9" id="KW-1185">Reference proteome</keyword>
<proteinExistence type="inferred from homology"/>
<dbReference type="Proteomes" id="UP000182063">
    <property type="component" value="Chromosome"/>
</dbReference>